<dbReference type="AlphaFoldDB" id="K6XI77"/>
<sequence length="131" mass="15439">MFERHDNIVIHQLLNRFEKGDMTLLELIADDIDFRIDHYKDDADTSWQQCQNKEAFINVLTRLGVEIFPKGTMINGLTSLELSDGWYLTTFDQSFWYGLAEKNVTSRTYIISHECNGQLDYFRENVTTLQY</sequence>
<protein>
    <recommendedName>
        <fullName evidence="3">SnoaL-like domain-containing protein</fullName>
    </recommendedName>
</protein>
<reference evidence="1 2" key="1">
    <citation type="journal article" date="2017" name="Antonie Van Leeuwenhoek">
        <title>Rhizobium rhizosphaerae sp. nov., a novel species isolated from rice rhizosphere.</title>
        <authorList>
            <person name="Zhao J.J."/>
            <person name="Zhang J."/>
            <person name="Zhang R.J."/>
            <person name="Zhang C.W."/>
            <person name="Yin H.Q."/>
            <person name="Zhang X.X."/>
        </authorList>
    </citation>
    <scope>NUCLEOTIDE SEQUENCE [LARGE SCALE GENOMIC DNA]</scope>
    <source>
        <strain evidence="1 2">BSs20135</strain>
    </source>
</reference>
<evidence type="ECO:0000313" key="1">
    <source>
        <dbReference type="EMBL" id="GAC20329.1"/>
    </source>
</evidence>
<dbReference type="OrthoDB" id="8815537at2"/>
<dbReference type="eggNOG" id="ENOG5032TJ7">
    <property type="taxonomic scope" value="Bacteria"/>
</dbReference>
<evidence type="ECO:0000313" key="2">
    <source>
        <dbReference type="Proteomes" id="UP000006327"/>
    </source>
</evidence>
<evidence type="ECO:0008006" key="3">
    <source>
        <dbReference type="Google" id="ProtNLM"/>
    </source>
</evidence>
<dbReference type="EMBL" id="BAEO01000051">
    <property type="protein sequence ID" value="GAC20329.1"/>
    <property type="molecule type" value="Genomic_DNA"/>
</dbReference>
<proteinExistence type="predicted"/>
<keyword evidence="2" id="KW-1185">Reference proteome</keyword>
<dbReference type="RefSeq" id="WP_007622146.1">
    <property type="nucleotide sequence ID" value="NZ_BAEO01000051.1"/>
</dbReference>
<name>K6XI77_9ALTE</name>
<dbReference type="Proteomes" id="UP000006327">
    <property type="component" value="Unassembled WGS sequence"/>
</dbReference>
<comment type="caution">
    <text evidence="1">The sequence shown here is derived from an EMBL/GenBank/DDBJ whole genome shotgun (WGS) entry which is preliminary data.</text>
</comment>
<organism evidence="1 2">
    <name type="scientific">Paraglaciecola arctica BSs20135</name>
    <dbReference type="NCBI Taxonomy" id="493475"/>
    <lineage>
        <taxon>Bacteria</taxon>
        <taxon>Pseudomonadati</taxon>
        <taxon>Pseudomonadota</taxon>
        <taxon>Gammaproteobacteria</taxon>
        <taxon>Alteromonadales</taxon>
        <taxon>Alteromonadaceae</taxon>
        <taxon>Paraglaciecola</taxon>
    </lineage>
</organism>
<accession>K6XI77</accession>
<gene>
    <name evidence="1" type="ORF">GARC_3371</name>
</gene>